<evidence type="ECO:0008006" key="5">
    <source>
        <dbReference type="Google" id="ProtNLM"/>
    </source>
</evidence>
<evidence type="ECO:0000313" key="3">
    <source>
        <dbReference type="EMBL" id="THG89601.1"/>
    </source>
</evidence>
<dbReference type="Pfam" id="PF08671">
    <property type="entry name" value="SinI"/>
    <property type="match status" value="1"/>
</dbReference>
<dbReference type="InterPro" id="IPR000551">
    <property type="entry name" value="MerR-type_HTH_dom"/>
</dbReference>
<evidence type="ECO:0000259" key="1">
    <source>
        <dbReference type="PROSITE" id="PS50937"/>
    </source>
</evidence>
<organism evidence="3 4">
    <name type="scientific">Alkalihalobacillus alcalophilus ATCC 27647 = CGMCC 1.3604</name>
    <dbReference type="NCBI Taxonomy" id="1218173"/>
    <lineage>
        <taxon>Bacteria</taxon>
        <taxon>Bacillati</taxon>
        <taxon>Bacillota</taxon>
        <taxon>Bacilli</taxon>
        <taxon>Bacillales</taxon>
        <taxon>Bacillaceae</taxon>
        <taxon>Alkalihalobacillus</taxon>
    </lineage>
</organism>
<dbReference type="InterPro" id="IPR036281">
    <property type="entry name" value="SinR/SinI_dimer_dom_sf"/>
</dbReference>
<name>A0A4S4JWP4_ALKAL</name>
<dbReference type="GO" id="GO:0003677">
    <property type="term" value="F:DNA binding"/>
    <property type="evidence" value="ECO:0007669"/>
    <property type="project" value="InterPro"/>
</dbReference>
<dbReference type="EMBL" id="JALP01000213">
    <property type="protein sequence ID" value="THG89601.1"/>
    <property type="molecule type" value="Genomic_DNA"/>
</dbReference>
<dbReference type="Gene3D" id="1.10.1660.10">
    <property type="match status" value="1"/>
</dbReference>
<feature type="domain" description="Sin" evidence="2">
    <location>
        <begin position="1"/>
        <end position="35"/>
    </location>
</feature>
<accession>A0A4S4JWP4</accession>
<protein>
    <recommendedName>
        <fullName evidence="5">Sin domain-containing protein</fullName>
    </recommendedName>
</protein>
<dbReference type="AlphaFoldDB" id="A0A4S4JWP4"/>
<evidence type="ECO:0000313" key="4">
    <source>
        <dbReference type="Proteomes" id="UP000297014"/>
    </source>
</evidence>
<dbReference type="Proteomes" id="UP000297014">
    <property type="component" value="Unassembled WGS sequence"/>
</dbReference>
<dbReference type="InterPro" id="IPR010981">
    <property type="entry name" value="SinR/SinI_dimer_dom"/>
</dbReference>
<dbReference type="SUPFAM" id="SSF47406">
    <property type="entry name" value="SinR repressor dimerisation domain-like"/>
    <property type="match status" value="1"/>
</dbReference>
<gene>
    <name evidence="3" type="ORF">AJ85_16285</name>
</gene>
<dbReference type="GO" id="GO:0046983">
    <property type="term" value="F:protein dimerization activity"/>
    <property type="evidence" value="ECO:0007669"/>
    <property type="project" value="InterPro"/>
</dbReference>
<feature type="domain" description="HTH merR-type" evidence="1">
    <location>
        <begin position="7"/>
        <end position="33"/>
    </location>
</feature>
<dbReference type="GO" id="GO:0006355">
    <property type="term" value="P:regulation of DNA-templated transcription"/>
    <property type="evidence" value="ECO:0007669"/>
    <property type="project" value="InterPro"/>
</dbReference>
<sequence>MERVAIDLEWVSLIKEAKQLGLSIEEIKTFLSNSEVYVSKEPPPDTKLSKII</sequence>
<dbReference type="PROSITE" id="PS51500">
    <property type="entry name" value="SIN"/>
    <property type="match status" value="1"/>
</dbReference>
<dbReference type="PROSITE" id="PS50937">
    <property type="entry name" value="HTH_MERR_2"/>
    <property type="match status" value="1"/>
</dbReference>
<proteinExistence type="predicted"/>
<evidence type="ECO:0000259" key="2">
    <source>
        <dbReference type="PROSITE" id="PS51500"/>
    </source>
</evidence>
<dbReference type="RefSeq" id="WP_003320733.1">
    <property type="nucleotide sequence ID" value="NZ_ALPT02000035.1"/>
</dbReference>
<reference evidence="3 4" key="1">
    <citation type="submission" date="2014-01" db="EMBL/GenBank/DDBJ databases">
        <title>Draft genome sequencing of Bacillus alcalophilus CGMCC 1.3604.</title>
        <authorList>
            <person name="Yang J."/>
            <person name="Diao L."/>
            <person name="Yang S."/>
        </authorList>
    </citation>
    <scope>NUCLEOTIDE SEQUENCE [LARGE SCALE GENOMIC DNA]</scope>
    <source>
        <strain evidence="3 4">CGMCC 1.3604</strain>
    </source>
</reference>
<comment type="caution">
    <text evidence="3">The sequence shown here is derived from an EMBL/GenBank/DDBJ whole genome shotgun (WGS) entry which is preliminary data.</text>
</comment>
<dbReference type="OrthoDB" id="2913333at2"/>